<dbReference type="Proteomes" id="UP001156140">
    <property type="component" value="Unassembled WGS sequence"/>
</dbReference>
<dbReference type="EMBL" id="JALAZD010000001">
    <property type="protein sequence ID" value="MCI0128052.1"/>
    <property type="molecule type" value="Genomic_DNA"/>
</dbReference>
<evidence type="ECO:0000313" key="1">
    <source>
        <dbReference type="EMBL" id="MCI0128052.1"/>
    </source>
</evidence>
<sequence length="63" mass="6756">MNTQYKGFDITLTASDQWAARITRIATGKSFSQQPTAPLEAGADAALTRAKNIVDAFLALNGR</sequence>
<reference evidence="1" key="1">
    <citation type="submission" date="2022-03" db="EMBL/GenBank/DDBJ databases">
        <title>The complete genome sequence of a Methyloterrigena soli.</title>
        <authorList>
            <person name="Zi Z."/>
        </authorList>
    </citation>
    <scope>NUCLEOTIDE SEQUENCE</scope>
    <source>
        <strain evidence="1">M48</strain>
    </source>
</reference>
<gene>
    <name evidence="1" type="ORF">ML536_14580</name>
</gene>
<comment type="caution">
    <text evidence="1">The sequence shown here is derived from an EMBL/GenBank/DDBJ whole genome shotgun (WGS) entry which is preliminary data.</text>
</comment>
<accession>A0AA41UCB1</accession>
<dbReference type="RefSeq" id="WP_203063388.1">
    <property type="nucleotide sequence ID" value="NZ_CP068983.1"/>
</dbReference>
<proteinExistence type="predicted"/>
<dbReference type="AlphaFoldDB" id="A0AA41UCB1"/>
<protein>
    <submittedName>
        <fullName evidence="1">Uncharacterized protein</fullName>
    </submittedName>
</protein>
<name>A0AA41UCB1_9HYPH</name>
<organism evidence="1 2">
    <name type="scientific">Paradevosia shaoguanensis</name>
    <dbReference type="NCBI Taxonomy" id="1335043"/>
    <lineage>
        <taxon>Bacteria</taxon>
        <taxon>Pseudomonadati</taxon>
        <taxon>Pseudomonadota</taxon>
        <taxon>Alphaproteobacteria</taxon>
        <taxon>Hyphomicrobiales</taxon>
        <taxon>Devosiaceae</taxon>
        <taxon>Paradevosia</taxon>
    </lineage>
</organism>
<keyword evidence="2" id="KW-1185">Reference proteome</keyword>
<evidence type="ECO:0000313" key="2">
    <source>
        <dbReference type="Proteomes" id="UP001156140"/>
    </source>
</evidence>